<evidence type="ECO:0000313" key="3">
    <source>
        <dbReference type="Proteomes" id="UP001596415"/>
    </source>
</evidence>
<proteinExistence type="predicted"/>
<accession>A0ABW2MN09</accession>
<protein>
    <submittedName>
        <fullName evidence="2">AtpZ/AtpI family protein</fullName>
    </submittedName>
</protein>
<keyword evidence="1" id="KW-0812">Transmembrane</keyword>
<organism evidence="2 3">
    <name type="scientific">Jejudonia soesokkakensis</name>
    <dbReference type="NCBI Taxonomy" id="1323432"/>
    <lineage>
        <taxon>Bacteria</taxon>
        <taxon>Pseudomonadati</taxon>
        <taxon>Bacteroidota</taxon>
        <taxon>Flavobacteriia</taxon>
        <taxon>Flavobacteriales</taxon>
        <taxon>Flavobacteriaceae</taxon>
        <taxon>Jejudonia</taxon>
    </lineage>
</organism>
<comment type="caution">
    <text evidence="2">The sequence shown here is derived from an EMBL/GenBank/DDBJ whole genome shotgun (WGS) entry which is preliminary data.</text>
</comment>
<dbReference type="Proteomes" id="UP001596415">
    <property type="component" value="Unassembled WGS sequence"/>
</dbReference>
<keyword evidence="1" id="KW-0472">Membrane</keyword>
<dbReference type="EMBL" id="JBHTBN010000001">
    <property type="protein sequence ID" value="MFC7356118.1"/>
    <property type="molecule type" value="Genomic_DNA"/>
</dbReference>
<evidence type="ECO:0000256" key="1">
    <source>
        <dbReference type="SAM" id="Phobius"/>
    </source>
</evidence>
<reference evidence="3" key="1">
    <citation type="journal article" date="2019" name="Int. J. Syst. Evol. Microbiol.">
        <title>The Global Catalogue of Microorganisms (GCM) 10K type strain sequencing project: providing services to taxonomists for standard genome sequencing and annotation.</title>
        <authorList>
            <consortium name="The Broad Institute Genomics Platform"/>
            <consortium name="The Broad Institute Genome Sequencing Center for Infectious Disease"/>
            <person name="Wu L."/>
            <person name="Ma J."/>
        </authorList>
    </citation>
    <scope>NUCLEOTIDE SEQUENCE [LARGE SCALE GENOMIC DNA]</scope>
    <source>
        <strain evidence="3">CGMCC 1.16306</strain>
    </source>
</reference>
<keyword evidence="1" id="KW-1133">Transmembrane helix</keyword>
<name>A0ABW2MN09_9FLAO</name>
<sequence>MTKKPSNPIKRWAILSAIALEMGAIIYLFVQLGKWLDASYNDGGKLYLILCTLAGVGISLFLVVKQTNRLNS</sequence>
<feature type="transmembrane region" description="Helical" evidence="1">
    <location>
        <begin position="12"/>
        <end position="30"/>
    </location>
</feature>
<dbReference type="Pfam" id="PF09527">
    <property type="entry name" value="ATPase_gene1"/>
    <property type="match status" value="1"/>
</dbReference>
<gene>
    <name evidence="2" type="ORF">ACFQO1_00335</name>
</gene>
<dbReference type="InterPro" id="IPR032820">
    <property type="entry name" value="ATPase_put"/>
</dbReference>
<evidence type="ECO:0000313" key="2">
    <source>
        <dbReference type="EMBL" id="MFC7356118.1"/>
    </source>
</evidence>
<feature type="transmembrane region" description="Helical" evidence="1">
    <location>
        <begin position="46"/>
        <end position="64"/>
    </location>
</feature>
<dbReference type="RefSeq" id="WP_380215553.1">
    <property type="nucleotide sequence ID" value="NZ_JBHTBN010000001.1"/>
</dbReference>
<keyword evidence="3" id="KW-1185">Reference proteome</keyword>